<evidence type="ECO:0000256" key="3">
    <source>
        <dbReference type="ARBA" id="ARBA00022679"/>
    </source>
</evidence>
<feature type="active site" description="Proton acceptor" evidence="6">
    <location>
        <position position="210"/>
    </location>
</feature>
<name>A0A1K2EQ01_STRAR</name>
<dbReference type="OrthoDB" id="9804264at2"/>
<accession>A0A1K2EQ01</accession>
<comment type="cofactor">
    <cofactor evidence="1">
        <name>pyridoxal 5'-phosphate</name>
        <dbReference type="ChEBI" id="CHEBI:597326"/>
    </cofactor>
</comment>
<organism evidence="8 9">
    <name type="scientific">Streptomyces atratus</name>
    <dbReference type="NCBI Taxonomy" id="1893"/>
    <lineage>
        <taxon>Bacteria</taxon>
        <taxon>Bacillati</taxon>
        <taxon>Actinomycetota</taxon>
        <taxon>Actinomycetes</taxon>
        <taxon>Kitasatosporales</taxon>
        <taxon>Streptomycetaceae</taxon>
        <taxon>Streptomyces</taxon>
    </lineage>
</organism>
<gene>
    <name evidence="8" type="ORF">SAMN02787144_102166</name>
</gene>
<feature type="modified residue" description="N6-(pyridoxal phosphate)lysine" evidence="7">
    <location>
        <position position="210"/>
    </location>
</feature>
<dbReference type="STRING" id="1893.SAMN02787144_102166"/>
<dbReference type="EMBL" id="FPJO01000021">
    <property type="protein sequence ID" value="SFY37515.1"/>
    <property type="molecule type" value="Genomic_DNA"/>
</dbReference>
<evidence type="ECO:0000313" key="8">
    <source>
        <dbReference type="EMBL" id="SFY37515.1"/>
    </source>
</evidence>
<dbReference type="PIRSF" id="PIRSF000390">
    <property type="entry name" value="PLP_StrS"/>
    <property type="match status" value="1"/>
</dbReference>
<evidence type="ECO:0000256" key="5">
    <source>
        <dbReference type="ARBA" id="ARBA00038398"/>
    </source>
</evidence>
<dbReference type="InterPro" id="IPR015422">
    <property type="entry name" value="PyrdxlP-dep_Trfase_small"/>
</dbReference>
<dbReference type="RefSeq" id="WP_072488124.1">
    <property type="nucleotide sequence ID" value="NZ_CP109381.1"/>
</dbReference>
<keyword evidence="3" id="KW-0808">Transferase</keyword>
<evidence type="ECO:0000256" key="6">
    <source>
        <dbReference type="PIRSR" id="PIRSR000390-1"/>
    </source>
</evidence>
<keyword evidence="2" id="KW-0032">Aminotransferase</keyword>
<dbReference type="InterPro" id="IPR000653">
    <property type="entry name" value="DegT/StrS_aminotransferase"/>
</dbReference>
<reference evidence="8 9" key="1">
    <citation type="submission" date="2016-11" db="EMBL/GenBank/DDBJ databases">
        <authorList>
            <person name="Jaros S."/>
            <person name="Januszkiewicz K."/>
            <person name="Wedrychowicz H."/>
        </authorList>
    </citation>
    <scope>NUCLEOTIDE SEQUENCE [LARGE SCALE GENOMIC DNA]</scope>
    <source>
        <strain evidence="8 9">OK807</strain>
    </source>
</reference>
<dbReference type="GO" id="GO:0030170">
    <property type="term" value="F:pyridoxal phosphate binding"/>
    <property type="evidence" value="ECO:0007669"/>
    <property type="project" value="TreeGrafter"/>
</dbReference>
<dbReference type="PANTHER" id="PTHR30244:SF34">
    <property type="entry name" value="DTDP-4-AMINO-4,6-DIDEOXYGALACTOSE TRANSAMINASE"/>
    <property type="match status" value="1"/>
</dbReference>
<dbReference type="GO" id="GO:0000271">
    <property type="term" value="P:polysaccharide biosynthetic process"/>
    <property type="evidence" value="ECO:0007669"/>
    <property type="project" value="TreeGrafter"/>
</dbReference>
<dbReference type="PANTHER" id="PTHR30244">
    <property type="entry name" value="TRANSAMINASE"/>
    <property type="match status" value="1"/>
</dbReference>
<protein>
    <submittedName>
        <fullName evidence="8">dTDP-4-amino-4,6-dideoxygalactose transaminase</fullName>
    </submittedName>
</protein>
<sequence>MPTNPATVPRHIEALRWPVEPAQGGWYTDAEHDAVRKVLAESDDWRTGWKAVPYTDAFEEAFTAHTGAGHAVAFNSGGTAMEMILRYLRLAPEDEVISCAINFVGPHIAVIGQGGRLVLAEPEPVTLNLDVADTERVISPRTRAILLTHWNGAVADVRPLLDLADRHPHPVHGPPVVIVDAARACGGRTPTGARVGVEGWATVFSFESKKLMTTFGQGGVVTTNNSALAERLRRLRAYGGRDHWGTNQMMSKIQAAVGIVQLSRLDDMNSARISRAHRRTQALEGIDELTLPPALGGGQHLYYRYNLLVPDEWAGGGRHKLMNVLAATYGVGSIISDPVTYLGHGLISEHASGQHCPRAERLAARLLCPILHPRMSPGDEAAICDAIRRATADVARTHRATD</sequence>
<keyword evidence="4 7" id="KW-0663">Pyridoxal phosphate</keyword>
<dbReference type="InterPro" id="IPR015424">
    <property type="entry name" value="PyrdxlP-dep_Trfase"/>
</dbReference>
<dbReference type="Gene3D" id="3.40.640.10">
    <property type="entry name" value="Type I PLP-dependent aspartate aminotransferase-like (Major domain)"/>
    <property type="match status" value="1"/>
</dbReference>
<proteinExistence type="inferred from homology"/>
<evidence type="ECO:0000256" key="1">
    <source>
        <dbReference type="ARBA" id="ARBA00001933"/>
    </source>
</evidence>
<dbReference type="SUPFAM" id="SSF53383">
    <property type="entry name" value="PLP-dependent transferases"/>
    <property type="match status" value="1"/>
</dbReference>
<comment type="similarity">
    <text evidence="5">Belongs to the DegT/DnrJ/EryC1 family. L-glutamine:2-deoxy-scyllo-inosose/scyllo-inosose aminotransferase subfamily.</text>
</comment>
<evidence type="ECO:0000256" key="2">
    <source>
        <dbReference type="ARBA" id="ARBA00022576"/>
    </source>
</evidence>
<dbReference type="AlphaFoldDB" id="A0A1K2EQ01"/>
<evidence type="ECO:0000256" key="4">
    <source>
        <dbReference type="ARBA" id="ARBA00022898"/>
    </source>
</evidence>
<evidence type="ECO:0000313" key="9">
    <source>
        <dbReference type="Proteomes" id="UP000181909"/>
    </source>
</evidence>
<dbReference type="GO" id="GO:0008483">
    <property type="term" value="F:transaminase activity"/>
    <property type="evidence" value="ECO:0007669"/>
    <property type="project" value="UniProtKB-KW"/>
</dbReference>
<dbReference type="Proteomes" id="UP000181909">
    <property type="component" value="Unassembled WGS sequence"/>
</dbReference>
<dbReference type="InterPro" id="IPR015421">
    <property type="entry name" value="PyrdxlP-dep_Trfase_major"/>
</dbReference>
<evidence type="ECO:0000256" key="7">
    <source>
        <dbReference type="PIRSR" id="PIRSR000390-2"/>
    </source>
</evidence>
<dbReference type="Gene3D" id="3.90.1150.10">
    <property type="entry name" value="Aspartate Aminotransferase, domain 1"/>
    <property type="match status" value="1"/>
</dbReference>
<dbReference type="Pfam" id="PF01041">
    <property type="entry name" value="DegT_DnrJ_EryC1"/>
    <property type="match status" value="1"/>
</dbReference>